<dbReference type="AlphaFoldDB" id="A0A8H4P9U1"/>
<comment type="subcellular location">
    <subcellularLocation>
        <location evidence="5">Nucleus</location>
    </subcellularLocation>
</comment>
<gene>
    <name evidence="9" type="ORF">FALBO_5434</name>
</gene>
<dbReference type="GO" id="GO:0003677">
    <property type="term" value="F:DNA binding"/>
    <property type="evidence" value="ECO:0007669"/>
    <property type="project" value="UniProtKB-UniRule"/>
</dbReference>
<dbReference type="EMBL" id="JAADYS010000704">
    <property type="protein sequence ID" value="KAF4467699.1"/>
    <property type="molecule type" value="Genomic_DNA"/>
</dbReference>
<keyword evidence="4" id="KW-0862">Zinc</keyword>
<evidence type="ECO:0000259" key="7">
    <source>
        <dbReference type="PROSITE" id="PS50071"/>
    </source>
</evidence>
<dbReference type="CDD" id="cd00086">
    <property type="entry name" value="homeodomain"/>
    <property type="match status" value="1"/>
</dbReference>
<feature type="region of interest" description="Disordered" evidence="6">
    <location>
        <begin position="1"/>
        <end position="22"/>
    </location>
</feature>
<evidence type="ECO:0000256" key="4">
    <source>
        <dbReference type="PROSITE-ProRule" id="PRU00042"/>
    </source>
</evidence>
<dbReference type="SMART" id="SM00355">
    <property type="entry name" value="ZnF_C2H2"/>
    <property type="match status" value="3"/>
</dbReference>
<accession>A0A8H4P9U1</accession>
<evidence type="ECO:0000256" key="6">
    <source>
        <dbReference type="SAM" id="MobiDB-lite"/>
    </source>
</evidence>
<proteinExistence type="predicted"/>
<dbReference type="PROSITE" id="PS00028">
    <property type="entry name" value="ZINC_FINGER_C2H2_1"/>
    <property type="match status" value="1"/>
</dbReference>
<protein>
    <submittedName>
        <fullName evidence="9">Homeobox and c2h2 transcription</fullName>
    </submittedName>
</protein>
<dbReference type="SMART" id="SM00389">
    <property type="entry name" value="HOX"/>
    <property type="match status" value="1"/>
</dbReference>
<organism evidence="9 10">
    <name type="scientific">Fusarium albosuccineum</name>
    <dbReference type="NCBI Taxonomy" id="1237068"/>
    <lineage>
        <taxon>Eukaryota</taxon>
        <taxon>Fungi</taxon>
        <taxon>Dikarya</taxon>
        <taxon>Ascomycota</taxon>
        <taxon>Pezizomycotina</taxon>
        <taxon>Sordariomycetes</taxon>
        <taxon>Hypocreomycetidae</taxon>
        <taxon>Hypocreales</taxon>
        <taxon>Nectriaceae</taxon>
        <taxon>Fusarium</taxon>
        <taxon>Fusarium decemcellulare species complex</taxon>
    </lineage>
</organism>
<feature type="region of interest" description="Disordered" evidence="6">
    <location>
        <begin position="141"/>
        <end position="171"/>
    </location>
</feature>
<evidence type="ECO:0000256" key="5">
    <source>
        <dbReference type="PROSITE-ProRule" id="PRU00108"/>
    </source>
</evidence>
<keyword evidence="1 5" id="KW-0238">DNA-binding</keyword>
<dbReference type="GO" id="GO:0006355">
    <property type="term" value="P:regulation of DNA-templated transcription"/>
    <property type="evidence" value="ECO:0007669"/>
    <property type="project" value="InterPro"/>
</dbReference>
<dbReference type="SUPFAM" id="SSF46689">
    <property type="entry name" value="Homeodomain-like"/>
    <property type="match status" value="1"/>
</dbReference>
<feature type="DNA-binding region" description="Homeobox" evidence="5">
    <location>
        <begin position="21"/>
        <end position="83"/>
    </location>
</feature>
<evidence type="ECO:0000313" key="10">
    <source>
        <dbReference type="Proteomes" id="UP000554235"/>
    </source>
</evidence>
<dbReference type="Pfam" id="PF05920">
    <property type="entry name" value="Homeobox_KN"/>
    <property type="match status" value="1"/>
</dbReference>
<feature type="domain" description="C2H2-type" evidence="8">
    <location>
        <begin position="229"/>
        <end position="257"/>
    </location>
</feature>
<dbReference type="InterPro" id="IPR001356">
    <property type="entry name" value="HD"/>
</dbReference>
<evidence type="ECO:0000256" key="1">
    <source>
        <dbReference type="ARBA" id="ARBA00023125"/>
    </source>
</evidence>
<evidence type="ECO:0000259" key="8">
    <source>
        <dbReference type="PROSITE" id="PS50157"/>
    </source>
</evidence>
<keyword evidence="4" id="KW-0863">Zinc-finger</keyword>
<evidence type="ECO:0000313" key="9">
    <source>
        <dbReference type="EMBL" id="KAF4467699.1"/>
    </source>
</evidence>
<dbReference type="GO" id="GO:0008270">
    <property type="term" value="F:zinc ion binding"/>
    <property type="evidence" value="ECO:0007669"/>
    <property type="project" value="UniProtKB-KW"/>
</dbReference>
<dbReference type="OrthoDB" id="10056939at2759"/>
<comment type="caution">
    <text evidence="9">The sequence shown here is derived from an EMBL/GenBank/DDBJ whole genome shotgun (WGS) entry which is preliminary data.</text>
</comment>
<dbReference type="InterPro" id="IPR050224">
    <property type="entry name" value="TALE_homeobox"/>
</dbReference>
<keyword evidence="3 5" id="KW-0539">Nucleus</keyword>
<name>A0A8H4P9U1_9HYPO</name>
<keyword evidence="4" id="KW-0479">Metal-binding</keyword>
<keyword evidence="2 5" id="KW-0371">Homeobox</keyword>
<evidence type="ECO:0000256" key="2">
    <source>
        <dbReference type="ARBA" id="ARBA00023155"/>
    </source>
</evidence>
<keyword evidence="10" id="KW-1185">Reference proteome</keyword>
<feature type="domain" description="Homeobox" evidence="7">
    <location>
        <begin position="19"/>
        <end position="82"/>
    </location>
</feature>
<dbReference type="Proteomes" id="UP000554235">
    <property type="component" value="Unassembled WGS sequence"/>
</dbReference>
<dbReference type="PROSITE" id="PS50157">
    <property type="entry name" value="ZINC_FINGER_C2H2_2"/>
    <property type="match status" value="1"/>
</dbReference>
<dbReference type="InterPro" id="IPR009057">
    <property type="entry name" value="Homeodomain-like_sf"/>
</dbReference>
<evidence type="ECO:0000256" key="3">
    <source>
        <dbReference type="ARBA" id="ARBA00023242"/>
    </source>
</evidence>
<feature type="compositionally biased region" description="Low complexity" evidence="6">
    <location>
        <begin position="162"/>
        <end position="171"/>
    </location>
</feature>
<dbReference type="Gene3D" id="1.10.10.60">
    <property type="entry name" value="Homeodomain-like"/>
    <property type="match status" value="1"/>
</dbReference>
<dbReference type="GO" id="GO:0005634">
    <property type="term" value="C:nucleus"/>
    <property type="evidence" value="ECO:0007669"/>
    <property type="project" value="UniProtKB-SubCell"/>
</dbReference>
<dbReference type="InterPro" id="IPR013087">
    <property type="entry name" value="Znf_C2H2_type"/>
</dbReference>
<dbReference type="PROSITE" id="PS50071">
    <property type="entry name" value="HOMEOBOX_2"/>
    <property type="match status" value="1"/>
</dbReference>
<sequence length="470" mass="53146">MESTDNVCEEVEKNVQGRSKPRQPVVRHARSSTKILKEWYTSHHSWPYPTDHEKEILVERTGLTVRQISYWFVNARRRNGNKLSQSAPSTTSLPLSEHFSAQNYEWSDLNPLDRWRHSPPEQEPAPLHAISQAIQKSTVDPGTFLHDVKGPGLQHISNSRPGSASSLDFSASGGSSDSSAYSFRSDPILNFPGQSKLRSRRKRWQKTASRVAKKTRPGKQIKDDDKRIYQCTFCTDTFKSRYDWTRHEESLHLALERWTCLPFGPRHVDAQENPKCALCDIDNPSDAHMQSHHVSKCTGKPLDARIFRRKDHLRQHLRLVHGVDKMTPSMNSWKSKVSRIKSRCGFCEETFLLWSDRNDHLTDHFRAGTLMKDWKGCRGLEPAIPLLVENAIPPYLIGTEANDPEPFSASKGITKSVYATVGSSPAPTAYSALTAGLSEYVHAAKVASSHVTDEALRQQARLILYGDDDP</sequence>
<dbReference type="InterPro" id="IPR008422">
    <property type="entry name" value="KN_HD"/>
</dbReference>
<dbReference type="PANTHER" id="PTHR11850">
    <property type="entry name" value="HOMEOBOX PROTEIN TRANSCRIPTION FACTORS"/>
    <property type="match status" value="1"/>
</dbReference>
<reference evidence="9 10" key="1">
    <citation type="submission" date="2020-01" db="EMBL/GenBank/DDBJ databases">
        <title>Identification and distribution of gene clusters putatively required for synthesis of sphingolipid metabolism inhibitors in phylogenetically diverse species of the filamentous fungus Fusarium.</title>
        <authorList>
            <person name="Kim H.-S."/>
            <person name="Busman M."/>
            <person name="Brown D.W."/>
            <person name="Divon H."/>
            <person name="Uhlig S."/>
            <person name="Proctor R.H."/>
        </authorList>
    </citation>
    <scope>NUCLEOTIDE SEQUENCE [LARGE SCALE GENOMIC DNA]</scope>
    <source>
        <strain evidence="9 10">NRRL 20459</strain>
    </source>
</reference>